<evidence type="ECO:0000256" key="1">
    <source>
        <dbReference type="HAMAP-Rule" id="MF_01851"/>
    </source>
</evidence>
<keyword evidence="3" id="KW-1185">Reference proteome</keyword>
<protein>
    <recommendedName>
        <fullName evidence="1">UPF0637 protein I573_01086</fullName>
    </recommendedName>
</protein>
<dbReference type="RefSeq" id="WP_016185944.1">
    <property type="nucleotide sequence ID" value="NZ_ASWO01000003.1"/>
</dbReference>
<evidence type="ECO:0000313" key="2">
    <source>
        <dbReference type="EMBL" id="EOT86331.1"/>
    </source>
</evidence>
<sequence>MERFTKESFAVFQVEGLEARMEAIREDVQPVFATLGQKISDYLTQKTGEIYYVHIAQHRRRTIHAPDNTWVAIGRNKRGYKMEAHFQLSLWEDRLFIWLSLIDQPKNKAKMAEYLLNHQTDIMSLPTDFVVSGSHLVSDYVALADSQSILERFVQVKKSEYQIGRMLMKEEVLATPDLSQVILETIEQLYPLWNVLETKNV</sequence>
<organism evidence="2 3">
    <name type="scientific">Enterococcus sulfureus ATCC 49903</name>
    <dbReference type="NCBI Taxonomy" id="1140003"/>
    <lineage>
        <taxon>Bacteria</taxon>
        <taxon>Bacillati</taxon>
        <taxon>Bacillota</taxon>
        <taxon>Bacilli</taxon>
        <taxon>Lactobacillales</taxon>
        <taxon>Enterococcaceae</taxon>
        <taxon>Enterococcus</taxon>
    </lineage>
</organism>
<dbReference type="OrthoDB" id="9812818at2"/>
<dbReference type="InterPro" id="IPR009403">
    <property type="entry name" value="UPF0637"/>
</dbReference>
<dbReference type="STRING" id="1140003.OMY_01503"/>
<dbReference type="HAMAP" id="MF_01851">
    <property type="entry name" value="UPF0637"/>
    <property type="match status" value="1"/>
</dbReference>
<dbReference type="AlphaFoldDB" id="S0L4D5"/>
<proteinExistence type="inferred from homology"/>
<dbReference type="eggNOG" id="COG4493">
    <property type="taxonomic scope" value="Bacteria"/>
</dbReference>
<dbReference type="Gene3D" id="3.30.930.20">
    <property type="entry name" value="Protein of unknown function DUF1054"/>
    <property type="match status" value="1"/>
</dbReference>
<dbReference type="InterPro" id="IPR053707">
    <property type="entry name" value="UPF0637_domain_sf"/>
</dbReference>
<comment type="caution">
    <text evidence="2">The sequence shown here is derived from an EMBL/GenBank/DDBJ whole genome shotgun (WGS) entry which is preliminary data.</text>
</comment>
<evidence type="ECO:0000313" key="3">
    <source>
        <dbReference type="Proteomes" id="UP000015961"/>
    </source>
</evidence>
<dbReference type="EMBL" id="ASWO01000003">
    <property type="protein sequence ID" value="EOT86331.1"/>
    <property type="molecule type" value="Genomic_DNA"/>
</dbReference>
<dbReference type="Pfam" id="PF06335">
    <property type="entry name" value="DUF1054"/>
    <property type="match status" value="1"/>
</dbReference>
<name>S0L4D5_9ENTE</name>
<dbReference type="SUPFAM" id="SSF142913">
    <property type="entry name" value="YktB/PF0168-like"/>
    <property type="match status" value="1"/>
</dbReference>
<comment type="similarity">
    <text evidence="1">Belongs to the UPF0637 family.</text>
</comment>
<dbReference type="Proteomes" id="UP000015961">
    <property type="component" value="Unassembled WGS sequence"/>
</dbReference>
<dbReference type="PATRIC" id="fig|1140003.3.peg.1449"/>
<dbReference type="PIRSF" id="PIRSF021332">
    <property type="entry name" value="DUF1054"/>
    <property type="match status" value="1"/>
</dbReference>
<gene>
    <name evidence="2" type="ORF">I573_01086</name>
</gene>
<accession>S0L4D5</accession>
<reference evidence="2 3" key="1">
    <citation type="submission" date="2013-03" db="EMBL/GenBank/DDBJ databases">
        <title>The Genome Sequence of Enterococcus sulfureus ATCC_49903 (PacBio/Illumina hybrid assembly).</title>
        <authorList>
            <consortium name="The Broad Institute Genomics Platform"/>
            <consortium name="The Broad Institute Genome Sequencing Center for Infectious Disease"/>
            <person name="Earl A."/>
            <person name="Russ C."/>
            <person name="Gilmore M."/>
            <person name="Surin D."/>
            <person name="Walker B."/>
            <person name="Young S."/>
            <person name="Zeng Q."/>
            <person name="Gargeya S."/>
            <person name="Fitzgerald M."/>
            <person name="Haas B."/>
            <person name="Abouelleil A."/>
            <person name="Allen A.W."/>
            <person name="Alvarado L."/>
            <person name="Arachchi H.M."/>
            <person name="Berlin A.M."/>
            <person name="Chapman S.B."/>
            <person name="Gainer-Dewar J."/>
            <person name="Goldberg J."/>
            <person name="Griggs A."/>
            <person name="Gujja S."/>
            <person name="Hansen M."/>
            <person name="Howarth C."/>
            <person name="Imamovic A."/>
            <person name="Ireland A."/>
            <person name="Larimer J."/>
            <person name="McCowan C."/>
            <person name="Murphy C."/>
            <person name="Pearson M."/>
            <person name="Poon T.W."/>
            <person name="Priest M."/>
            <person name="Roberts A."/>
            <person name="Saif S."/>
            <person name="Shea T."/>
            <person name="Sisk P."/>
            <person name="Sykes S."/>
            <person name="Wortman J."/>
            <person name="Nusbaum C."/>
            <person name="Birren B."/>
        </authorList>
    </citation>
    <scope>NUCLEOTIDE SEQUENCE [LARGE SCALE GENOMIC DNA]</scope>
    <source>
        <strain evidence="2 3">ATCC 49903</strain>
    </source>
</reference>